<name>A0A840MMK3_9PROT</name>
<comment type="caution">
    <text evidence="1">The sequence shown here is derived from an EMBL/GenBank/DDBJ whole genome shotgun (WGS) entry which is preliminary data.</text>
</comment>
<organism evidence="1 2">
    <name type="scientific">Chitinivorax tropicus</name>
    <dbReference type="NCBI Taxonomy" id="714531"/>
    <lineage>
        <taxon>Bacteria</taxon>
        <taxon>Pseudomonadati</taxon>
        <taxon>Pseudomonadota</taxon>
        <taxon>Betaproteobacteria</taxon>
        <taxon>Chitinivorax</taxon>
    </lineage>
</organism>
<dbReference type="RefSeq" id="WP_184037493.1">
    <property type="nucleotide sequence ID" value="NZ_JACHHY010000008.1"/>
</dbReference>
<dbReference type="Pfam" id="PF09935">
    <property type="entry name" value="DUF2167"/>
    <property type="match status" value="1"/>
</dbReference>
<protein>
    <submittedName>
        <fullName evidence="1">Putative membrane-anchored protein</fullName>
    </submittedName>
</protein>
<dbReference type="EMBL" id="JACHHY010000008">
    <property type="protein sequence ID" value="MBB5018349.1"/>
    <property type="molecule type" value="Genomic_DNA"/>
</dbReference>
<dbReference type="Proteomes" id="UP000575898">
    <property type="component" value="Unassembled WGS sequence"/>
</dbReference>
<proteinExistence type="predicted"/>
<evidence type="ECO:0000313" key="1">
    <source>
        <dbReference type="EMBL" id="MBB5018349.1"/>
    </source>
</evidence>
<accession>A0A840MMK3</accession>
<keyword evidence="2" id="KW-1185">Reference proteome</keyword>
<sequence>MKSDLETWRHGTGTPPTASPWRRLILLVTLLSGAVPAQADTSREALLESIKLKLAAYKVARMASIAGPNQITILNQARFALPAGAVFIPKKEVQQMLQAMKMPTNDKTVGAILSADESQSWAMEIRYVPSGYIPESGIEEIKSPRFADDLKNALLQASAKQSSATRITFTEWISQPTYSMSAHCFEFAFKGMASYLENEPVLLSASLMMGREGFGAVSLHTEQTDAPVAQAAYRKIVDSWAFLPKKRYEDYSFLFDKKASGKSALAAFKDEPVDSADAEPAGVSGHGKLTVALGVMLIIGVFAAMRHFKSKL</sequence>
<gene>
    <name evidence="1" type="ORF">HNQ59_001637</name>
</gene>
<dbReference type="AlphaFoldDB" id="A0A840MMK3"/>
<reference evidence="1 2" key="1">
    <citation type="submission" date="2020-08" db="EMBL/GenBank/DDBJ databases">
        <title>Genomic Encyclopedia of Type Strains, Phase IV (KMG-IV): sequencing the most valuable type-strain genomes for metagenomic binning, comparative biology and taxonomic classification.</title>
        <authorList>
            <person name="Goeker M."/>
        </authorList>
    </citation>
    <scope>NUCLEOTIDE SEQUENCE [LARGE SCALE GENOMIC DNA]</scope>
    <source>
        <strain evidence="1 2">DSM 27165</strain>
    </source>
</reference>
<evidence type="ECO:0000313" key="2">
    <source>
        <dbReference type="Proteomes" id="UP000575898"/>
    </source>
</evidence>
<dbReference type="InterPro" id="IPR018682">
    <property type="entry name" value="DUF2167_membr"/>
</dbReference>